<evidence type="ECO:0000313" key="3">
    <source>
        <dbReference type="Proteomes" id="UP000053660"/>
    </source>
</evidence>
<protein>
    <submittedName>
        <fullName evidence="2">SCP-like protein</fullName>
    </submittedName>
</protein>
<dbReference type="Proteomes" id="UP000053660">
    <property type="component" value="Unassembled WGS sequence"/>
</dbReference>
<evidence type="ECO:0000313" key="2">
    <source>
        <dbReference type="EMBL" id="KHJ93985.1"/>
    </source>
</evidence>
<name>A0A0B1TF13_OESDE</name>
<dbReference type="AlphaFoldDB" id="A0A0B1TF13"/>
<proteinExistence type="predicted"/>
<feature type="domain" description="SCP" evidence="1">
    <location>
        <begin position="107"/>
        <end position="262"/>
    </location>
</feature>
<evidence type="ECO:0000259" key="1">
    <source>
        <dbReference type="SMART" id="SM00198"/>
    </source>
</evidence>
<dbReference type="PANTHER" id="PTHR10334">
    <property type="entry name" value="CYSTEINE-RICH SECRETORY PROTEIN-RELATED"/>
    <property type="match status" value="1"/>
</dbReference>
<dbReference type="SMART" id="SM00198">
    <property type="entry name" value="SCP"/>
    <property type="match status" value="1"/>
</dbReference>
<keyword evidence="3" id="KW-1185">Reference proteome</keyword>
<dbReference type="OrthoDB" id="414826at2759"/>
<sequence>MSGGHSARDNCLKCITTDSAQRPFLNLSDPQEGQCTEYERPDGRYIFDCYCSSDTYCATKLATFQDYLKEKMENTETGKFNYHQCLWNNLYAGDIVCLLTNTEMNNELRRAFLKRHNGLRSNLALGIASNGQTGTFLRKANKMPQLTYSCALETAAIQRAKQCASISSSAPSEGVSENLRSFTVDIDRDPIQAAKAAVNSWFSEIARLESSIDQIQNLWYDHMGISSFAKIASDKTTEVGCAIVKCEEDAVLNVVCHYNTTLTEASKLYSCGPTCRRCPEGVDSCDNGLCPVLSPNIAAQLLKFPNQHFMKILAYQWPVCRNLPSSRTSRIMIVTNTILLYKRVPPVMSALTKRAVVMIVVSICVFG</sequence>
<dbReference type="Gene3D" id="3.40.33.10">
    <property type="entry name" value="CAP"/>
    <property type="match status" value="1"/>
</dbReference>
<dbReference type="InterPro" id="IPR001283">
    <property type="entry name" value="CRISP-related"/>
</dbReference>
<dbReference type="InterPro" id="IPR035940">
    <property type="entry name" value="CAP_sf"/>
</dbReference>
<gene>
    <name evidence="2" type="ORF">OESDEN_06094</name>
</gene>
<dbReference type="InterPro" id="IPR014044">
    <property type="entry name" value="CAP_dom"/>
</dbReference>
<accession>A0A0B1TF13</accession>
<dbReference type="EMBL" id="KN550514">
    <property type="protein sequence ID" value="KHJ93985.1"/>
    <property type="molecule type" value="Genomic_DNA"/>
</dbReference>
<dbReference type="CDD" id="cd05380">
    <property type="entry name" value="CAP_euk"/>
    <property type="match status" value="1"/>
</dbReference>
<reference evidence="2 3" key="1">
    <citation type="submission" date="2014-03" db="EMBL/GenBank/DDBJ databases">
        <title>Draft genome of the hookworm Oesophagostomum dentatum.</title>
        <authorList>
            <person name="Mitreva M."/>
        </authorList>
    </citation>
    <scope>NUCLEOTIDE SEQUENCE [LARGE SCALE GENOMIC DNA]</scope>
    <source>
        <strain evidence="2 3">OD-Hann</strain>
    </source>
</reference>
<organism evidence="2 3">
    <name type="scientific">Oesophagostomum dentatum</name>
    <name type="common">Nodular worm</name>
    <dbReference type="NCBI Taxonomy" id="61180"/>
    <lineage>
        <taxon>Eukaryota</taxon>
        <taxon>Metazoa</taxon>
        <taxon>Ecdysozoa</taxon>
        <taxon>Nematoda</taxon>
        <taxon>Chromadorea</taxon>
        <taxon>Rhabditida</taxon>
        <taxon>Rhabditina</taxon>
        <taxon>Rhabditomorpha</taxon>
        <taxon>Strongyloidea</taxon>
        <taxon>Strongylidae</taxon>
        <taxon>Oesophagostomum</taxon>
    </lineage>
</organism>
<dbReference type="Pfam" id="PF00188">
    <property type="entry name" value="CAP"/>
    <property type="match status" value="1"/>
</dbReference>
<dbReference type="SUPFAM" id="SSF55797">
    <property type="entry name" value="PR-1-like"/>
    <property type="match status" value="1"/>
</dbReference>